<dbReference type="Gene3D" id="3.30.70.2740">
    <property type="match status" value="1"/>
</dbReference>
<dbReference type="InterPro" id="IPR016171">
    <property type="entry name" value="Vanillyl_alc_oxidase_C-sub2"/>
</dbReference>
<name>A0A438AIF6_9RHOB</name>
<protein>
    <submittedName>
        <fullName evidence="7">FAD-binding oxidoreductase</fullName>
    </submittedName>
</protein>
<dbReference type="Proteomes" id="UP000285908">
    <property type="component" value="Unassembled WGS sequence"/>
</dbReference>
<evidence type="ECO:0000256" key="1">
    <source>
        <dbReference type="ARBA" id="ARBA00001974"/>
    </source>
</evidence>
<evidence type="ECO:0000256" key="4">
    <source>
        <dbReference type="ARBA" id="ARBA00022827"/>
    </source>
</evidence>
<evidence type="ECO:0000256" key="2">
    <source>
        <dbReference type="ARBA" id="ARBA00008000"/>
    </source>
</evidence>
<organism evidence="7 8">
    <name type="scientific">Mesobaculum littorinae</name>
    <dbReference type="NCBI Taxonomy" id="2486419"/>
    <lineage>
        <taxon>Bacteria</taxon>
        <taxon>Pseudomonadati</taxon>
        <taxon>Pseudomonadota</taxon>
        <taxon>Alphaproteobacteria</taxon>
        <taxon>Rhodobacterales</taxon>
        <taxon>Roseobacteraceae</taxon>
        <taxon>Mesobaculum</taxon>
    </lineage>
</organism>
<dbReference type="SUPFAM" id="SSF56176">
    <property type="entry name" value="FAD-binding/transporter-associated domain-like"/>
    <property type="match status" value="1"/>
</dbReference>
<dbReference type="InterPro" id="IPR006094">
    <property type="entry name" value="Oxid_FAD_bind_N"/>
</dbReference>
<dbReference type="SUPFAM" id="SSF55103">
    <property type="entry name" value="FAD-linked oxidases, C-terminal domain"/>
    <property type="match status" value="1"/>
</dbReference>
<keyword evidence="4" id="KW-0274">FAD</keyword>
<dbReference type="InterPro" id="IPR016164">
    <property type="entry name" value="FAD-linked_Oxase-like_C"/>
</dbReference>
<dbReference type="RefSeq" id="WP_127905775.1">
    <property type="nucleotide sequence ID" value="NZ_RQXX01000002.1"/>
</dbReference>
<gene>
    <name evidence="7" type="ORF">EKE94_06400</name>
</gene>
<dbReference type="PANTHER" id="PTHR43716">
    <property type="entry name" value="D-2-HYDROXYGLUTARATE DEHYDROGENASE, MITOCHONDRIAL"/>
    <property type="match status" value="1"/>
</dbReference>
<dbReference type="PANTHER" id="PTHR43716:SF2">
    <property type="entry name" value="BLL6224 PROTEIN"/>
    <property type="match status" value="1"/>
</dbReference>
<comment type="caution">
    <text evidence="7">The sequence shown here is derived from an EMBL/GenBank/DDBJ whole genome shotgun (WGS) entry which is preliminary data.</text>
</comment>
<evidence type="ECO:0000259" key="6">
    <source>
        <dbReference type="PROSITE" id="PS51387"/>
    </source>
</evidence>
<dbReference type="InterPro" id="IPR016169">
    <property type="entry name" value="FAD-bd_PCMH_sub2"/>
</dbReference>
<reference evidence="7 8" key="1">
    <citation type="submission" date="2018-11" db="EMBL/GenBank/DDBJ databases">
        <title>Mesobaculum littorinae gen. nov., sp. nov., isolated from Littorina scabra that represents a novel genus of the order Rhodobacteraceae.</title>
        <authorList>
            <person name="Li F."/>
        </authorList>
    </citation>
    <scope>NUCLEOTIDE SEQUENCE [LARGE SCALE GENOMIC DNA]</scope>
    <source>
        <strain evidence="7 8">M0103</strain>
    </source>
</reference>
<dbReference type="Gene3D" id="3.30.43.10">
    <property type="entry name" value="Uridine Diphospho-n-acetylenolpyruvylglucosamine Reductase, domain 2"/>
    <property type="match status" value="1"/>
</dbReference>
<sequence length="691" mass="70798">MTQDLTPDLSDALARLLPADTLRPAEPRYLEEPRGKWRGRAAMLALPRNTDEVATILRFAHDHAVPVIPYGGGTGLVGGQLTGAGAPIVVSVERMTQVRAVYPDENVMVVEAGAVLADVQAAAAEGGRLFPLSLASEGSARIGGLLATNAGGVNVLRYGNARDLCLGLEAVLPDGQVMHGLRRLRKDNTGYDLKNLLIGAEGTLGLITAASLKLVPQPARRGVALIVVDSPEAALRLLTRTQALAGPGLSAFELISGQGLRFIEETQTPARQPFETIPGWMALIDLGLPASLDPDALLEEVFAWAFEEGVASDGVIAQSDQQRQDLWTLRESIPDANRKIGAIASHDISVPISLIPGFLARADAALDGFDVRINAFGHLGDGNLHYNAFPAPGRTRDAYDAAQISRVVHDLVHDFEGAFSAEHGVGRLKVADLERYGDPARLAAMRAIKAALDPRGIMNPGAVLRLPDAPIDGAPADDAPADDAPADDAPADDAPADDAPADDAPADDAPADDAPADDAPADDAPADDAPADDAPADDAPADDAPADDAPADDAPADDAPADDAPADDAPADDAPADDAPADDAPADDAPADDAPADDAPADDAPADDAPADDAPADDAPADDAPADDAPADDAPADDAPADDAPADDAPADDAPSDDAPSDDAPTAVAPTEGAPATPDHPEGDRHDPPTT</sequence>
<dbReference type="InterPro" id="IPR016167">
    <property type="entry name" value="FAD-bd_PCMH_sub1"/>
</dbReference>
<dbReference type="Gene3D" id="1.10.45.10">
    <property type="entry name" value="Vanillyl-alcohol Oxidase, Chain A, domain 4"/>
    <property type="match status" value="1"/>
</dbReference>
<proteinExistence type="inferred from homology"/>
<evidence type="ECO:0000313" key="8">
    <source>
        <dbReference type="Proteomes" id="UP000285908"/>
    </source>
</evidence>
<accession>A0A438AIF6</accession>
<comment type="cofactor">
    <cofactor evidence="1">
        <name>FAD</name>
        <dbReference type="ChEBI" id="CHEBI:57692"/>
    </cofactor>
</comment>
<keyword evidence="8" id="KW-1185">Reference proteome</keyword>
<feature type="compositionally biased region" description="Basic and acidic residues" evidence="5">
    <location>
        <begin position="679"/>
        <end position="691"/>
    </location>
</feature>
<keyword evidence="3" id="KW-0285">Flavoprotein</keyword>
<evidence type="ECO:0000256" key="5">
    <source>
        <dbReference type="SAM" id="MobiDB-lite"/>
    </source>
</evidence>
<dbReference type="FunFam" id="1.10.45.10:FF:000001">
    <property type="entry name" value="D-lactate dehydrogenase mitochondrial"/>
    <property type="match status" value="1"/>
</dbReference>
<dbReference type="AlphaFoldDB" id="A0A438AIF6"/>
<dbReference type="GO" id="GO:0022904">
    <property type="term" value="P:respiratory electron transport chain"/>
    <property type="evidence" value="ECO:0007669"/>
    <property type="project" value="TreeGrafter"/>
</dbReference>
<dbReference type="EMBL" id="RQXX01000002">
    <property type="protein sequence ID" value="RVV98543.1"/>
    <property type="molecule type" value="Genomic_DNA"/>
</dbReference>
<dbReference type="GO" id="GO:0003824">
    <property type="term" value="F:catalytic activity"/>
    <property type="evidence" value="ECO:0007669"/>
    <property type="project" value="InterPro"/>
</dbReference>
<feature type="region of interest" description="Disordered" evidence="5">
    <location>
        <begin position="468"/>
        <end position="691"/>
    </location>
</feature>
<dbReference type="InterPro" id="IPR016166">
    <property type="entry name" value="FAD-bd_PCMH"/>
</dbReference>
<dbReference type="Pfam" id="PF01565">
    <property type="entry name" value="FAD_binding_4"/>
    <property type="match status" value="1"/>
</dbReference>
<dbReference type="Gene3D" id="3.30.465.10">
    <property type="match status" value="1"/>
</dbReference>
<evidence type="ECO:0000256" key="3">
    <source>
        <dbReference type="ARBA" id="ARBA00022630"/>
    </source>
</evidence>
<dbReference type="InterPro" id="IPR051264">
    <property type="entry name" value="FAD-oxidored/transferase_4"/>
</dbReference>
<dbReference type="InterPro" id="IPR036318">
    <property type="entry name" value="FAD-bd_PCMH-like_sf"/>
</dbReference>
<feature type="domain" description="FAD-binding PCMH-type" evidence="6">
    <location>
        <begin position="37"/>
        <end position="217"/>
    </location>
</feature>
<dbReference type="Gene3D" id="3.30.70.2190">
    <property type="match status" value="1"/>
</dbReference>
<dbReference type="PROSITE" id="PS51387">
    <property type="entry name" value="FAD_PCMH"/>
    <property type="match status" value="1"/>
</dbReference>
<comment type="similarity">
    <text evidence="2">Belongs to the FAD-binding oxidoreductase/transferase type 4 family.</text>
</comment>
<evidence type="ECO:0000313" key="7">
    <source>
        <dbReference type="EMBL" id="RVV98543.1"/>
    </source>
</evidence>
<dbReference type="OrthoDB" id="9811557at2"/>
<dbReference type="InterPro" id="IPR004113">
    <property type="entry name" value="FAD-bd_oxidored_4_C"/>
</dbReference>
<dbReference type="Pfam" id="PF02913">
    <property type="entry name" value="FAD-oxidase_C"/>
    <property type="match status" value="1"/>
</dbReference>
<feature type="compositionally biased region" description="Acidic residues" evidence="5">
    <location>
        <begin position="479"/>
        <end position="661"/>
    </location>
</feature>
<dbReference type="GO" id="GO:0071949">
    <property type="term" value="F:FAD binding"/>
    <property type="evidence" value="ECO:0007669"/>
    <property type="project" value="InterPro"/>
</dbReference>